<comment type="caution">
    <text evidence="3">The sequence shown here is derived from an EMBL/GenBank/DDBJ whole genome shotgun (WGS) entry which is preliminary data.</text>
</comment>
<organism evidence="3 4">
    <name type="scientific">Mycolicibacterium rhodesiae</name>
    <name type="common">Mycobacterium rhodesiae</name>
    <dbReference type="NCBI Taxonomy" id="36814"/>
    <lineage>
        <taxon>Bacteria</taxon>
        <taxon>Bacillati</taxon>
        <taxon>Actinomycetota</taxon>
        <taxon>Actinomycetes</taxon>
        <taxon>Mycobacteriales</taxon>
        <taxon>Mycobacteriaceae</taxon>
        <taxon>Mycolicibacterium</taxon>
    </lineage>
</organism>
<feature type="transmembrane region" description="Helical" evidence="1">
    <location>
        <begin position="12"/>
        <end position="30"/>
    </location>
</feature>
<dbReference type="GO" id="GO:0015666">
    <property type="term" value="F:restriction endodeoxyribonuclease activity"/>
    <property type="evidence" value="ECO:0007669"/>
    <property type="project" value="TreeGrafter"/>
</dbReference>
<dbReference type="Pfam" id="PF04471">
    <property type="entry name" value="Mrr_cat"/>
    <property type="match status" value="1"/>
</dbReference>
<dbReference type="Proteomes" id="UP000192534">
    <property type="component" value="Unassembled WGS sequence"/>
</dbReference>
<gene>
    <name evidence="3" type="ORF">BST42_13575</name>
</gene>
<keyword evidence="1" id="KW-1133">Transmembrane helix</keyword>
<dbReference type="OrthoDB" id="5181666at2"/>
<sequence length="196" mass="21345">MREGSVAVTTALQWLGLWVVTTALLGFVGMLNSFGWVLAALSAVAVVVSAWRALLAWLDHRRNLRRDALYRATGQAAVDAMTGVEFERYVAAVLRGLGYEVEITRATGDFGVDLIATRAGIRTAVQCKRQNRVVNGSAIQQVVAGAAVHDCTATMVVSNHRYTRAAHQLADVHGCVLIDRTRLARMSRAQPTNRSR</sequence>
<reference evidence="3 4" key="1">
    <citation type="submission" date="2016-12" db="EMBL/GenBank/DDBJ databases">
        <title>The new phylogeny of genus Mycobacterium.</title>
        <authorList>
            <person name="Tortoli E."/>
            <person name="Trovato A."/>
            <person name="Cirillo D.M."/>
        </authorList>
    </citation>
    <scope>NUCLEOTIDE SEQUENCE [LARGE SCALE GENOMIC DNA]</scope>
    <source>
        <strain evidence="3 4">DSM 44223</strain>
    </source>
</reference>
<dbReference type="InterPro" id="IPR052906">
    <property type="entry name" value="Type_IV_Methyl-Rstrct_Enzyme"/>
</dbReference>
<dbReference type="SUPFAM" id="SSF52980">
    <property type="entry name" value="Restriction endonuclease-like"/>
    <property type="match status" value="1"/>
</dbReference>
<evidence type="ECO:0000313" key="3">
    <source>
        <dbReference type="EMBL" id="ORB53046.1"/>
    </source>
</evidence>
<feature type="transmembrane region" description="Helical" evidence="1">
    <location>
        <begin position="36"/>
        <end position="58"/>
    </location>
</feature>
<keyword evidence="4" id="KW-1185">Reference proteome</keyword>
<accession>A0A1X0IW09</accession>
<protein>
    <recommendedName>
        <fullName evidence="2">Restriction endonuclease type IV Mrr domain-containing protein</fullName>
    </recommendedName>
</protein>
<proteinExistence type="predicted"/>
<dbReference type="GO" id="GO:0003677">
    <property type="term" value="F:DNA binding"/>
    <property type="evidence" value="ECO:0007669"/>
    <property type="project" value="InterPro"/>
</dbReference>
<feature type="domain" description="Restriction endonuclease type IV Mrr" evidence="2">
    <location>
        <begin position="79"/>
        <end position="186"/>
    </location>
</feature>
<dbReference type="InterPro" id="IPR007560">
    <property type="entry name" value="Restrct_endonuc_IV_Mrr"/>
</dbReference>
<evidence type="ECO:0000313" key="4">
    <source>
        <dbReference type="Proteomes" id="UP000192534"/>
    </source>
</evidence>
<evidence type="ECO:0000259" key="2">
    <source>
        <dbReference type="Pfam" id="PF04471"/>
    </source>
</evidence>
<dbReference type="GO" id="GO:0009307">
    <property type="term" value="P:DNA restriction-modification system"/>
    <property type="evidence" value="ECO:0007669"/>
    <property type="project" value="InterPro"/>
</dbReference>
<keyword evidence="1" id="KW-0472">Membrane</keyword>
<name>A0A1X0IW09_MYCRH</name>
<evidence type="ECO:0000256" key="1">
    <source>
        <dbReference type="SAM" id="Phobius"/>
    </source>
</evidence>
<dbReference type="InterPro" id="IPR011335">
    <property type="entry name" value="Restrct_endonuc-II-like"/>
</dbReference>
<dbReference type="PANTHER" id="PTHR30015">
    <property type="entry name" value="MRR RESTRICTION SYSTEM PROTEIN"/>
    <property type="match status" value="1"/>
</dbReference>
<dbReference type="Gene3D" id="3.40.1350.10">
    <property type="match status" value="1"/>
</dbReference>
<dbReference type="AlphaFoldDB" id="A0A1X0IW09"/>
<keyword evidence="1" id="KW-0812">Transmembrane</keyword>
<dbReference type="RefSeq" id="WP_083119282.1">
    <property type="nucleotide sequence ID" value="NZ_JACKUO010000011.1"/>
</dbReference>
<dbReference type="PANTHER" id="PTHR30015:SF6">
    <property type="entry name" value="SLL1429 PROTEIN"/>
    <property type="match status" value="1"/>
</dbReference>
<dbReference type="InterPro" id="IPR011856">
    <property type="entry name" value="tRNA_endonuc-like_dom_sf"/>
</dbReference>
<dbReference type="EMBL" id="MVIH01000005">
    <property type="protein sequence ID" value="ORB53046.1"/>
    <property type="molecule type" value="Genomic_DNA"/>
</dbReference>